<proteinExistence type="predicted"/>
<keyword evidence="1" id="KW-0812">Transmembrane</keyword>
<accession>A0A812IDI5</accession>
<keyword evidence="3" id="KW-1185">Reference proteome</keyword>
<sequence>MPLGLDGFGNLKAIMKLRRSIAYLRQVQLQVSSAHPRKLRLQQERIFSLVASFGSLLFSSMFISACTQFVAVCLLLWYYMSCSSGVSEFHPLFNFQAELSQKMGTFPRQCYEHHGQVGAHVEPWPIRLIV</sequence>
<dbReference type="EMBL" id="CAJNDS010000257">
    <property type="protein sequence ID" value="CAE7034697.1"/>
    <property type="molecule type" value="Genomic_DNA"/>
</dbReference>
<keyword evidence="1" id="KW-1133">Transmembrane helix</keyword>
<name>A0A812IDI5_9DINO</name>
<protein>
    <submittedName>
        <fullName evidence="2">Uncharacterized protein</fullName>
    </submittedName>
</protein>
<evidence type="ECO:0000256" key="1">
    <source>
        <dbReference type="SAM" id="Phobius"/>
    </source>
</evidence>
<evidence type="ECO:0000313" key="3">
    <source>
        <dbReference type="Proteomes" id="UP000604046"/>
    </source>
</evidence>
<dbReference type="AlphaFoldDB" id="A0A812IDI5"/>
<gene>
    <name evidence="2" type="ORF">SNAT2548_LOCUS4161</name>
</gene>
<dbReference type="Proteomes" id="UP000604046">
    <property type="component" value="Unassembled WGS sequence"/>
</dbReference>
<keyword evidence="1" id="KW-0472">Membrane</keyword>
<evidence type="ECO:0000313" key="2">
    <source>
        <dbReference type="EMBL" id="CAE7034697.1"/>
    </source>
</evidence>
<organism evidence="2 3">
    <name type="scientific">Symbiodinium natans</name>
    <dbReference type="NCBI Taxonomy" id="878477"/>
    <lineage>
        <taxon>Eukaryota</taxon>
        <taxon>Sar</taxon>
        <taxon>Alveolata</taxon>
        <taxon>Dinophyceae</taxon>
        <taxon>Suessiales</taxon>
        <taxon>Symbiodiniaceae</taxon>
        <taxon>Symbiodinium</taxon>
    </lineage>
</organism>
<reference evidence="2" key="1">
    <citation type="submission" date="2021-02" db="EMBL/GenBank/DDBJ databases">
        <authorList>
            <person name="Dougan E. K."/>
            <person name="Rhodes N."/>
            <person name="Thang M."/>
            <person name="Chan C."/>
        </authorList>
    </citation>
    <scope>NUCLEOTIDE SEQUENCE</scope>
</reference>
<feature type="transmembrane region" description="Helical" evidence="1">
    <location>
        <begin position="46"/>
        <end position="79"/>
    </location>
</feature>
<comment type="caution">
    <text evidence="2">The sequence shown here is derived from an EMBL/GenBank/DDBJ whole genome shotgun (WGS) entry which is preliminary data.</text>
</comment>